<sequence length="194" mass="21549">MGEICHRMAFDSDSGKTTLQFSARASEAVTTLSKALLNTQFLCKECPTIGKGSARRKDTYTWRQAVPWEAISPEHFPAVGTFDSAYNQAVWICSHRTICLTDVMTREALIGHCRDRDFFFDPLQDRLLGVPSTIRVGADGVPIDLSNTKTYKCLHCDPQSKRGRREFGGTGVESHLKDVHAIHSVVQGRDYAAA</sequence>
<reference evidence="2" key="1">
    <citation type="journal article" date="2014" name="Proc. Natl. Acad. Sci. U.S.A.">
        <title>Extensive sampling of basidiomycete genomes demonstrates inadequacy of the white-rot/brown-rot paradigm for wood decay fungi.</title>
        <authorList>
            <person name="Riley R."/>
            <person name="Salamov A.A."/>
            <person name="Brown D.W."/>
            <person name="Nagy L.G."/>
            <person name="Floudas D."/>
            <person name="Held B.W."/>
            <person name="Levasseur A."/>
            <person name="Lombard V."/>
            <person name="Morin E."/>
            <person name="Otillar R."/>
            <person name="Lindquist E.A."/>
            <person name="Sun H."/>
            <person name="LaButti K.M."/>
            <person name="Schmutz J."/>
            <person name="Jabbour D."/>
            <person name="Luo H."/>
            <person name="Baker S.E."/>
            <person name="Pisabarro A.G."/>
            <person name="Walton J.D."/>
            <person name="Blanchette R.A."/>
            <person name="Henrissat B."/>
            <person name="Martin F."/>
            <person name="Cullen D."/>
            <person name="Hibbett D.S."/>
            <person name="Grigoriev I.V."/>
        </authorList>
    </citation>
    <scope>NUCLEOTIDE SEQUENCE [LARGE SCALE GENOMIC DNA]</scope>
    <source>
        <strain evidence="2">MUCL 33604</strain>
    </source>
</reference>
<dbReference type="InParanoid" id="A0A067PLZ6"/>
<keyword evidence="2" id="KW-1185">Reference proteome</keyword>
<name>A0A067PLZ6_9AGAM</name>
<dbReference type="AlphaFoldDB" id="A0A067PLZ6"/>
<evidence type="ECO:0000313" key="1">
    <source>
        <dbReference type="EMBL" id="KDQ52077.1"/>
    </source>
</evidence>
<dbReference type="Proteomes" id="UP000027265">
    <property type="component" value="Unassembled WGS sequence"/>
</dbReference>
<gene>
    <name evidence="1" type="ORF">JAAARDRAFT_62079</name>
</gene>
<dbReference type="EMBL" id="KL197742">
    <property type="protein sequence ID" value="KDQ52077.1"/>
    <property type="molecule type" value="Genomic_DNA"/>
</dbReference>
<evidence type="ECO:0000313" key="2">
    <source>
        <dbReference type="Proteomes" id="UP000027265"/>
    </source>
</evidence>
<dbReference type="HOGENOM" id="CLU_1402624_0_0_1"/>
<accession>A0A067PLZ6</accession>
<protein>
    <submittedName>
        <fullName evidence="1">Uncharacterized protein</fullName>
    </submittedName>
</protein>
<organism evidence="1 2">
    <name type="scientific">Jaapia argillacea MUCL 33604</name>
    <dbReference type="NCBI Taxonomy" id="933084"/>
    <lineage>
        <taxon>Eukaryota</taxon>
        <taxon>Fungi</taxon>
        <taxon>Dikarya</taxon>
        <taxon>Basidiomycota</taxon>
        <taxon>Agaricomycotina</taxon>
        <taxon>Agaricomycetes</taxon>
        <taxon>Agaricomycetidae</taxon>
        <taxon>Jaapiales</taxon>
        <taxon>Jaapiaceae</taxon>
        <taxon>Jaapia</taxon>
    </lineage>
</organism>
<proteinExistence type="predicted"/>